<reference evidence="1 2" key="1">
    <citation type="journal article" date="2018" name="IMA Fungus">
        <title>IMA Genome-F 9: Draft genome sequence of Annulohypoxylon stygium, Aspergillus mulundensis, Berkeleyomyces basicola (syn. Thielaviopsis basicola), Ceratocystis smalleyi, two Cercospora beticola strains, Coleophoma cylindrospora, Fusarium fracticaudum, Phialophora cf. hyalina, and Morchella septimelata.</title>
        <authorList>
            <person name="Wingfield B.D."/>
            <person name="Bills G.F."/>
            <person name="Dong Y."/>
            <person name="Huang W."/>
            <person name="Nel W.J."/>
            <person name="Swalarsk-Parry B.S."/>
            <person name="Vaghefi N."/>
            <person name="Wilken P.M."/>
            <person name="An Z."/>
            <person name="de Beer Z.W."/>
            <person name="De Vos L."/>
            <person name="Chen L."/>
            <person name="Duong T.A."/>
            <person name="Gao Y."/>
            <person name="Hammerbacher A."/>
            <person name="Kikkert J.R."/>
            <person name="Li Y."/>
            <person name="Li H."/>
            <person name="Li K."/>
            <person name="Li Q."/>
            <person name="Liu X."/>
            <person name="Ma X."/>
            <person name="Naidoo K."/>
            <person name="Pethybridge S.J."/>
            <person name="Sun J."/>
            <person name="Steenkamp E.T."/>
            <person name="van der Nest M.A."/>
            <person name="van Wyk S."/>
            <person name="Wingfield M.J."/>
            <person name="Xiong C."/>
            <person name="Yue Q."/>
            <person name="Zhang X."/>
        </authorList>
    </citation>
    <scope>NUCLEOTIDE SEQUENCE [LARGE SCALE GENOMIC DNA]</scope>
    <source>
        <strain evidence="1 2">BP6252</strain>
    </source>
</reference>
<name>A0A3D8QGW1_9HELO</name>
<dbReference type="STRING" id="1849047.A0A3D8QGW1"/>
<dbReference type="AlphaFoldDB" id="A0A3D8QGW1"/>
<dbReference type="OrthoDB" id="10249419at2759"/>
<sequence length="112" mass="12196">MLGHVGIRVLDVDASTVFYTKLLSTLAYSTESYPSVVVMGPSDGSTLIPNFMLREHTPSEANGNAAKPPPVHLSFYVRTRKQVDEFDATGIENGAKDNGGPGLRTFMPNYYV</sequence>
<evidence type="ECO:0008006" key="3">
    <source>
        <dbReference type="Google" id="ProtNLM"/>
    </source>
</evidence>
<proteinExistence type="predicted"/>
<keyword evidence="2" id="KW-1185">Reference proteome</keyword>
<organism evidence="1 2">
    <name type="scientific">Coleophoma cylindrospora</name>
    <dbReference type="NCBI Taxonomy" id="1849047"/>
    <lineage>
        <taxon>Eukaryota</taxon>
        <taxon>Fungi</taxon>
        <taxon>Dikarya</taxon>
        <taxon>Ascomycota</taxon>
        <taxon>Pezizomycotina</taxon>
        <taxon>Leotiomycetes</taxon>
        <taxon>Helotiales</taxon>
        <taxon>Dermateaceae</taxon>
        <taxon>Coleophoma</taxon>
    </lineage>
</organism>
<gene>
    <name evidence="1" type="ORF">BP6252_12456</name>
</gene>
<protein>
    <recommendedName>
        <fullName evidence="3">VOC domain-containing protein</fullName>
    </recommendedName>
</protein>
<dbReference type="PANTHER" id="PTHR35006">
    <property type="entry name" value="GLYOXALASE FAMILY PROTEIN (AFU_ORTHOLOGUE AFUA_5G14830)"/>
    <property type="match status" value="1"/>
</dbReference>
<dbReference type="Proteomes" id="UP000256645">
    <property type="component" value="Unassembled WGS sequence"/>
</dbReference>
<dbReference type="Gene3D" id="3.10.180.10">
    <property type="entry name" value="2,3-Dihydroxybiphenyl 1,2-Dioxygenase, domain 1"/>
    <property type="match status" value="1"/>
</dbReference>
<dbReference type="EMBL" id="PDLM01000015">
    <property type="protein sequence ID" value="RDW61073.1"/>
    <property type="molecule type" value="Genomic_DNA"/>
</dbReference>
<dbReference type="SUPFAM" id="SSF54593">
    <property type="entry name" value="Glyoxalase/Bleomycin resistance protein/Dihydroxybiphenyl dioxygenase"/>
    <property type="match status" value="1"/>
</dbReference>
<dbReference type="InterPro" id="IPR029068">
    <property type="entry name" value="Glyas_Bleomycin-R_OHBP_Dase"/>
</dbReference>
<comment type="caution">
    <text evidence="1">The sequence shown here is derived from an EMBL/GenBank/DDBJ whole genome shotgun (WGS) entry which is preliminary data.</text>
</comment>
<evidence type="ECO:0000313" key="2">
    <source>
        <dbReference type="Proteomes" id="UP000256645"/>
    </source>
</evidence>
<evidence type="ECO:0000313" key="1">
    <source>
        <dbReference type="EMBL" id="RDW61073.1"/>
    </source>
</evidence>
<accession>A0A3D8QGW1</accession>
<dbReference type="PANTHER" id="PTHR35006:SF2">
    <property type="entry name" value="GLYOXALASE FAMILY PROTEIN (AFU_ORTHOLOGUE AFUA_5G14830)"/>
    <property type="match status" value="1"/>
</dbReference>